<feature type="domain" description="C2H2-type" evidence="3">
    <location>
        <begin position="938"/>
        <end position="960"/>
    </location>
</feature>
<feature type="region of interest" description="Disordered" evidence="2">
    <location>
        <begin position="1399"/>
        <end position="1419"/>
    </location>
</feature>
<dbReference type="PANTHER" id="PTHR15577:SF2">
    <property type="entry name" value="ZINC FINGER PROTEIN 318"/>
    <property type="match status" value="1"/>
</dbReference>
<feature type="region of interest" description="Disordered" evidence="2">
    <location>
        <begin position="630"/>
        <end position="662"/>
    </location>
</feature>
<evidence type="ECO:0000313" key="5">
    <source>
        <dbReference type="Proteomes" id="UP000298787"/>
    </source>
</evidence>
<feature type="compositionally biased region" description="Pro residues" evidence="2">
    <location>
        <begin position="79"/>
        <end position="100"/>
    </location>
</feature>
<keyword evidence="5" id="KW-1185">Reference proteome</keyword>
<dbReference type="InterPro" id="IPR003604">
    <property type="entry name" value="Matrin/U1-like-C_Znf_C2H2"/>
</dbReference>
<feature type="region of interest" description="Disordered" evidence="2">
    <location>
        <begin position="982"/>
        <end position="1127"/>
    </location>
</feature>
<evidence type="ECO:0000259" key="3">
    <source>
        <dbReference type="PROSITE" id="PS00028"/>
    </source>
</evidence>
<dbReference type="InterPro" id="IPR013087">
    <property type="entry name" value="Znf_C2H2_type"/>
</dbReference>
<feature type="region of interest" description="Disordered" evidence="2">
    <location>
        <begin position="1139"/>
        <end position="1189"/>
    </location>
</feature>
<feature type="region of interest" description="Disordered" evidence="2">
    <location>
        <begin position="785"/>
        <end position="860"/>
    </location>
</feature>
<keyword evidence="1" id="KW-0175">Coiled coil</keyword>
<dbReference type="InterPro" id="IPR055309">
    <property type="entry name" value="Znf318-like"/>
</dbReference>
<dbReference type="GO" id="GO:0045893">
    <property type="term" value="P:positive regulation of DNA-templated transcription"/>
    <property type="evidence" value="ECO:0007669"/>
    <property type="project" value="TreeGrafter"/>
</dbReference>
<feature type="compositionally biased region" description="Basic residues" evidence="2">
    <location>
        <begin position="192"/>
        <end position="222"/>
    </location>
</feature>
<accession>A0A4U5TUU8</accession>
<feature type="compositionally biased region" description="Basic and acidic residues" evidence="2">
    <location>
        <begin position="633"/>
        <end position="648"/>
    </location>
</feature>
<feature type="compositionally biased region" description="Low complexity" evidence="2">
    <location>
        <begin position="223"/>
        <end position="234"/>
    </location>
</feature>
<feature type="compositionally biased region" description="Basic and acidic residues" evidence="2">
    <location>
        <begin position="1018"/>
        <end position="1127"/>
    </location>
</feature>
<feature type="region of interest" description="Disordered" evidence="2">
    <location>
        <begin position="1270"/>
        <end position="1294"/>
    </location>
</feature>
<organism evidence="4 5">
    <name type="scientific">Collichthys lucidus</name>
    <name type="common">Big head croaker</name>
    <name type="synonym">Sciaena lucida</name>
    <dbReference type="NCBI Taxonomy" id="240159"/>
    <lineage>
        <taxon>Eukaryota</taxon>
        <taxon>Metazoa</taxon>
        <taxon>Chordata</taxon>
        <taxon>Craniata</taxon>
        <taxon>Vertebrata</taxon>
        <taxon>Euteleostomi</taxon>
        <taxon>Actinopterygii</taxon>
        <taxon>Neopterygii</taxon>
        <taxon>Teleostei</taxon>
        <taxon>Neoteleostei</taxon>
        <taxon>Acanthomorphata</taxon>
        <taxon>Eupercaria</taxon>
        <taxon>Sciaenidae</taxon>
        <taxon>Collichthys</taxon>
    </lineage>
</organism>
<dbReference type="GO" id="GO:0008270">
    <property type="term" value="F:zinc ion binding"/>
    <property type="evidence" value="ECO:0007669"/>
    <property type="project" value="InterPro"/>
</dbReference>
<feature type="compositionally biased region" description="Polar residues" evidence="2">
    <location>
        <begin position="1587"/>
        <end position="1607"/>
    </location>
</feature>
<feature type="compositionally biased region" description="Low complexity" evidence="2">
    <location>
        <begin position="1800"/>
        <end position="1818"/>
    </location>
</feature>
<gene>
    <name evidence="4" type="ORF">D9C73_027652</name>
</gene>
<feature type="coiled-coil region" evidence="1">
    <location>
        <begin position="751"/>
        <end position="778"/>
    </location>
</feature>
<feature type="compositionally biased region" description="Basic and acidic residues" evidence="2">
    <location>
        <begin position="808"/>
        <end position="820"/>
    </location>
</feature>
<dbReference type="STRING" id="240159.A0A4U5TUU8"/>
<evidence type="ECO:0000313" key="4">
    <source>
        <dbReference type="EMBL" id="TKS65120.1"/>
    </source>
</evidence>
<dbReference type="GO" id="GO:0005654">
    <property type="term" value="C:nucleoplasm"/>
    <property type="evidence" value="ECO:0007669"/>
    <property type="project" value="TreeGrafter"/>
</dbReference>
<feature type="compositionally biased region" description="Basic and acidic residues" evidence="2">
    <location>
        <begin position="1761"/>
        <end position="1777"/>
    </location>
</feature>
<feature type="compositionally biased region" description="Basic and acidic residues" evidence="2">
    <location>
        <begin position="512"/>
        <end position="533"/>
    </location>
</feature>
<sequence>MQTAVKQQTTTTTSPAESGRVQQSPAGSSRVRQGPAGGGKAAPRMQAAIKAEEEAFCTFKAASPREHTQSLREDMYRGRPPPIGGYPPPSEGRGPPPRGPYPASGYRDERNRPRPPYHPGYHDHGHPDSYRRSPPRRRYPSPASGSHRGGEYWAGGPPRERSLSPRGPVPLDHNLVITVGNELIGPPGSAPLRHHDRSRSRSRGRSFSKAASRGRSKSRPRSRSVSSSSSSSSHSGDDSTEKTRKGFKELQMARRRKELEEMLSLPTKSILKKRNDSEDSPSLRSSDSPRGPEGSNVCRMADQLLLAVKGMEPHRVASMLSELRTDPQMAQRANLDAEIKEILNLLGGQATGAKALEKMVDDIEDEEEFLYGDSEEPKPPPVSEPIRHHGLDLYGDVTEEALYGDYPPQKAAMAQAYGLPLGASPHLQATPIMGEVDLSPDVEPAYMPGMEPLEESERQALEEYEKIQDLLKTIGLDLGVTEISKMAARTKERLHGNKPPPKTPTRCRRPHKDRDVKESHIEPNDTAPPHKEPPPPPHKTLVSNALLSPAMPIPTYPPPQVHGMMPPNFPPPGYSQYGNYLPYTHQQWPPMYPPPNVTMPPQTGHDEFPPTLPYKQPYNKAPPDPGVKGCAGDAEKGKVCNNDRRVSEEQNNESQKQKVLEEREKLKQEREIRMKKKEYLMKELERLRKQQDHRLYETEPEDDISLNVLQTPQTKVLFFDMFVVLRRAPEKKRREKGGHKDPLLQEISHLQEEVMTQISNLRKEHETAEKKRNEIDKVALILGLSPSERPRRTNKLAKEQEDELPSPSEKKKRDAERSPDGRQAAGRSMIKTSEAPPPSTVSPDKPSTSSPAPPPPPEPFEYYDAGNQWCKNCNVTSGSMFDFFTHLHSKTHRKTLDPYDRPWAFTPTKTSKNASSEEKLTKPAKGSEFLLPVRGFFCLLCKEFFGDAICAEEHVTTHAHNEKYKKQIYENPMYEQRRNLDRQAGLASETSGKKRKHEDDEKGNEDKEEKSKHKRRKGQGENKDGDVQKEERSQFKKEEEDKFKSINKEEDGKDTKSVKEVKPSYSKKDEKYRYSREEEERAKHGRGDEDDRYKYSREEECRYRYHRGEGDRYDDRSKYGQREDEDKYKYSKYSDFRSKYDRERDEGKLKAEKEAFKKTDPDKPAGKPEVSKLEPPPKPYDTPKIVCGPSPAMRAKLRKQSQEASKTPSMTTSFAKFTWKKKENVLAKEAAKVAAEFIKEDEAAVKQTPVSAEDSFAKSLAVAKEIAQKLGGQQNVPPPCGSNSANRGRIRPNLPAPAAVLRKATMMGKPAPLNTFLSIRPQNTAVLECPSKDAPIFPDPLTKALNAQNTQLEAKPQPPTGRPWPVETMSGLVVARVEPSEAKTPPPVCQPAPLEVRPAPKVSQLAPTEAKPPELKPLPPILRPAPFEVKPAPPVCKPAPFEVKPAPPVCKPAPFEVKPAPPVCKPAPSVAKPAMIKIVSDVAAPGVPESEQTRTVFVKPPPFTTIGDGSQKSEKVKSNLAAAKAQQLFHIFYSSVGQSGASSITKPTTDTKADGSATNKSHLPTPQAQKPHAQQQPFTQSQPPTMVCTSPQLQSNKSQSPQTNPESDIQIASVAPPTPELSLTPSKTTSETTQPKLNHPSRSEPQSVPQNQSFTLKSESQLITQSKLKPTCQTQSQPKLTTQIQTEPQSETEPKQDTEPVSYPPSQSEAQSVAQNQSMTSKSESQFTPQSETAELEPNQIQYQPKLTPQIQTELQSETEPSAHPETHSVAEPEPKPGPKTRGKPSPTKRVPPAPTPVRQTRSQTRYQTRQQQQSQSEPEPEPASGDSDSAASEPKEVDASDPGSGLQPEDGALSEGDPQLMEITPETLGPRSNMSCPNFEYDYNFE</sequence>
<feature type="region of interest" description="Disordered" evidence="2">
    <location>
        <begin position="60"/>
        <end position="298"/>
    </location>
</feature>
<feature type="compositionally biased region" description="Basic and acidic residues" evidence="2">
    <location>
        <begin position="120"/>
        <end position="131"/>
    </location>
</feature>
<dbReference type="PANTHER" id="PTHR15577">
    <property type="entry name" value="ZINC FINGER CONTAINING PROTEIN"/>
    <property type="match status" value="1"/>
</dbReference>
<evidence type="ECO:0000256" key="1">
    <source>
        <dbReference type="SAM" id="Coils"/>
    </source>
</evidence>
<feature type="compositionally biased region" description="Basic and acidic residues" evidence="2">
    <location>
        <begin position="235"/>
        <end position="260"/>
    </location>
</feature>
<feature type="region of interest" description="Disordered" evidence="2">
    <location>
        <begin position="489"/>
        <end position="542"/>
    </location>
</feature>
<feature type="compositionally biased region" description="Basic and acidic residues" evidence="2">
    <location>
        <begin position="997"/>
        <end position="1011"/>
    </location>
</feature>
<feature type="region of interest" description="Disordered" evidence="2">
    <location>
        <begin position="1538"/>
        <end position="1887"/>
    </location>
</feature>
<feature type="compositionally biased region" description="Polar residues" evidence="2">
    <location>
        <begin position="1704"/>
        <end position="1760"/>
    </location>
</feature>
<feature type="compositionally biased region" description="Polar residues" evidence="2">
    <location>
        <begin position="1621"/>
        <end position="1636"/>
    </location>
</feature>
<feature type="compositionally biased region" description="Polar residues" evidence="2">
    <location>
        <begin position="1271"/>
        <end position="1286"/>
    </location>
</feature>
<dbReference type="SMART" id="SM00451">
    <property type="entry name" value="ZnF_U1"/>
    <property type="match status" value="2"/>
</dbReference>
<dbReference type="Proteomes" id="UP000298787">
    <property type="component" value="Unassembled WGS sequence"/>
</dbReference>
<proteinExistence type="predicted"/>
<feature type="compositionally biased region" description="Low complexity" evidence="2">
    <location>
        <begin position="1564"/>
        <end position="1584"/>
    </location>
</feature>
<feature type="region of interest" description="Disordered" evidence="2">
    <location>
        <begin position="1487"/>
        <end position="1517"/>
    </location>
</feature>
<evidence type="ECO:0000256" key="2">
    <source>
        <dbReference type="SAM" id="MobiDB-lite"/>
    </source>
</evidence>
<dbReference type="EMBL" id="ML142789">
    <property type="protein sequence ID" value="TKS65120.1"/>
    <property type="molecule type" value="Genomic_DNA"/>
</dbReference>
<dbReference type="GO" id="GO:0045892">
    <property type="term" value="P:negative regulation of DNA-templated transcription"/>
    <property type="evidence" value="ECO:0007669"/>
    <property type="project" value="TreeGrafter"/>
</dbReference>
<reference evidence="4 5" key="1">
    <citation type="submission" date="2019-01" db="EMBL/GenBank/DDBJ databases">
        <title>Genome Assembly of Collichthys lucidus.</title>
        <authorList>
            <person name="Cai M."/>
            <person name="Xiao S."/>
        </authorList>
    </citation>
    <scope>NUCLEOTIDE SEQUENCE [LARGE SCALE GENOMIC DNA]</scope>
    <source>
        <strain evidence="4">JT15FE1705JMU</strain>
        <tissue evidence="4">Muscle</tissue>
    </source>
</reference>
<feature type="compositionally biased region" description="Polar residues" evidence="2">
    <location>
        <begin position="1538"/>
        <end position="1562"/>
    </location>
</feature>
<dbReference type="PROSITE" id="PS00028">
    <property type="entry name" value="ZINC_FINGER_C2H2_1"/>
    <property type="match status" value="1"/>
</dbReference>
<name>A0A4U5TUU8_COLLU</name>
<dbReference type="GO" id="GO:0003676">
    <property type="term" value="F:nucleic acid binding"/>
    <property type="evidence" value="ECO:0007669"/>
    <property type="project" value="InterPro"/>
</dbReference>
<feature type="compositionally biased region" description="Basic and acidic residues" evidence="2">
    <location>
        <begin position="788"/>
        <end position="799"/>
    </location>
</feature>
<feature type="compositionally biased region" description="Low complexity" evidence="2">
    <location>
        <begin position="280"/>
        <end position="289"/>
    </location>
</feature>
<feature type="region of interest" description="Disordered" evidence="2">
    <location>
        <begin position="1"/>
        <end position="47"/>
    </location>
</feature>
<feature type="compositionally biased region" description="Basic and acidic residues" evidence="2">
    <location>
        <begin position="63"/>
        <end position="77"/>
    </location>
</feature>
<protein>
    <submittedName>
        <fullName evidence="4">Zinc finger protein 318</fullName>
    </submittedName>
</protein>
<feature type="compositionally biased region" description="Polar residues" evidence="2">
    <location>
        <begin position="14"/>
        <end position="31"/>
    </location>
</feature>
<feature type="compositionally biased region" description="Basic and acidic residues" evidence="2">
    <location>
        <begin position="1139"/>
        <end position="1172"/>
    </location>
</feature>
<feature type="compositionally biased region" description="Polar residues" evidence="2">
    <location>
        <begin position="1643"/>
        <end position="1691"/>
    </location>
</feature>